<evidence type="ECO:0000313" key="2">
    <source>
        <dbReference type="Proteomes" id="UP001239111"/>
    </source>
</evidence>
<reference evidence="1" key="1">
    <citation type="submission" date="2023-04" db="EMBL/GenBank/DDBJ databases">
        <title>A chromosome-level genome assembly of the parasitoid wasp Eretmocerus hayati.</title>
        <authorList>
            <person name="Zhong Y."/>
            <person name="Liu S."/>
            <person name="Liu Y."/>
        </authorList>
    </citation>
    <scope>NUCLEOTIDE SEQUENCE</scope>
    <source>
        <strain evidence="1">ZJU_SS_LIU_2023</strain>
    </source>
</reference>
<keyword evidence="2" id="KW-1185">Reference proteome</keyword>
<sequence>MFSCPYCDSTRSSSDGLLGHVKLKHKDLMCLETACTHFDCKKKFVNFHAFKKHSISSHAQSTSIASKPATLSENNQTRDSGMQIDGNFVRPASILTEECKHDDFIPESDLGQGVNDLIAEYEKHCDDIKIFTETAYNYVASIVLKIYADPALARKNVDDVIGILIDFYNSKVMTMILSKCVTKNIDVMTQIINNAFSFFRSEHKAFTFFKERGYLIMPETVTLASLYGSRTKNAECIPTTISDKLQFILMREVLKRYLSMPGVLEKIIKNIERLKRDESFNSVFKSEMYKEIEKRYVGKFFLLLLLYNDDFEINNCLGSHRVISKIGAVYCTFFGLPPEYASQLENIFLFQLHKYVDHRDYGNKIIYKRVIEELTFLQEEGIEVEFKGEILRIYFPLYAVTGDNLALDLNLGFRKGPNTAFPCRLCLAPMALVKKMTQENVELLRDPEKHDEQCSKNEFGLLEVCVFHDVPHYSALTQGVEDAMHDLNEGICRYDMGFILHQLIYVEERFSLDDLQRRILEFNYTHDRNAIPSLSDNQIKKGYLILSASEMAFLVENLTLLVGDRVPKTNRSWKLYLFLREIMSIVYGESFSREVFAKLELLVDQHHKLYKLLTGKELTIKFHNLLHLIRIIMKMGPARLFACLRFEGNHKVFTAYAEANHNRTNPPFSLALKNQLGLAYRLCLNKGLDDRLVTSERSKLVVESSDCFMFNHLISNYALQDYERVASVRTKGTIYKENYVICIKNEQNEPEFGKIKLILVHEMNVIFLFFKLEVKKFNKHLAAYRVEETKDTGIVNQDTLKIFLPQVLHLLPDGHKYVNHRIYHTLN</sequence>
<dbReference type="EMBL" id="CM056741">
    <property type="protein sequence ID" value="KAJ8682346.1"/>
    <property type="molecule type" value="Genomic_DNA"/>
</dbReference>
<accession>A0ACC2PHT4</accession>
<comment type="caution">
    <text evidence="1">The sequence shown here is derived from an EMBL/GenBank/DDBJ whole genome shotgun (WGS) entry which is preliminary data.</text>
</comment>
<protein>
    <submittedName>
        <fullName evidence="1">Uncharacterized protein</fullName>
    </submittedName>
</protein>
<organism evidence="1 2">
    <name type="scientific">Eretmocerus hayati</name>
    <dbReference type="NCBI Taxonomy" id="131215"/>
    <lineage>
        <taxon>Eukaryota</taxon>
        <taxon>Metazoa</taxon>
        <taxon>Ecdysozoa</taxon>
        <taxon>Arthropoda</taxon>
        <taxon>Hexapoda</taxon>
        <taxon>Insecta</taxon>
        <taxon>Pterygota</taxon>
        <taxon>Neoptera</taxon>
        <taxon>Endopterygota</taxon>
        <taxon>Hymenoptera</taxon>
        <taxon>Apocrita</taxon>
        <taxon>Proctotrupomorpha</taxon>
        <taxon>Chalcidoidea</taxon>
        <taxon>Aphelinidae</taxon>
        <taxon>Aphelininae</taxon>
        <taxon>Eretmocerus</taxon>
    </lineage>
</organism>
<gene>
    <name evidence="1" type="ORF">QAD02_018138</name>
</gene>
<name>A0ACC2PHT4_9HYME</name>
<evidence type="ECO:0000313" key="1">
    <source>
        <dbReference type="EMBL" id="KAJ8682346.1"/>
    </source>
</evidence>
<proteinExistence type="predicted"/>
<dbReference type="Proteomes" id="UP001239111">
    <property type="component" value="Chromosome 1"/>
</dbReference>